<dbReference type="Pfam" id="PF15173">
    <property type="entry name" value="FAM180"/>
    <property type="match status" value="1"/>
</dbReference>
<accession>A0A3B5K7P7</accession>
<protein>
    <submittedName>
        <fullName evidence="1">Uncharacterized protein</fullName>
    </submittedName>
</protein>
<evidence type="ECO:0000313" key="2">
    <source>
        <dbReference type="Proteomes" id="UP000005226"/>
    </source>
</evidence>
<dbReference type="InParanoid" id="A0A3B5K7P7"/>
<dbReference type="AlphaFoldDB" id="A0A3B5K7P7"/>
<reference evidence="1" key="2">
    <citation type="submission" date="2025-08" db="UniProtKB">
        <authorList>
            <consortium name="Ensembl"/>
        </authorList>
    </citation>
    <scope>IDENTIFICATION</scope>
</reference>
<reference evidence="1" key="3">
    <citation type="submission" date="2025-09" db="UniProtKB">
        <authorList>
            <consortium name="Ensembl"/>
        </authorList>
    </citation>
    <scope>IDENTIFICATION</scope>
</reference>
<dbReference type="GeneTree" id="ENSGT00990000203778"/>
<sequence length="158" mass="17828">MDQKKKGCGTHIIKFCIASKKYCEHIAAYWYRMNIFGKFPNLFNKCQGTYAYVLFHFFCAQILLGGLELDQDNNVLLLDQELASMRSGRAFLSQINDNIPRTPSSMMQMASMLHSQRSRSLPPPQFDRVVLSLVYSLSTRRGSCSASARALHAPPLAS</sequence>
<reference evidence="1 2" key="1">
    <citation type="journal article" date="2011" name="Genome Biol. Evol.">
        <title>Integration of the genetic map and genome assembly of fugu facilitates insights into distinct features of genome evolution in teleosts and mammals.</title>
        <authorList>
            <person name="Kai W."/>
            <person name="Kikuchi K."/>
            <person name="Tohari S."/>
            <person name="Chew A.K."/>
            <person name="Tay A."/>
            <person name="Fujiwara A."/>
            <person name="Hosoya S."/>
            <person name="Suetake H."/>
            <person name="Naruse K."/>
            <person name="Brenner S."/>
            <person name="Suzuki Y."/>
            <person name="Venkatesh B."/>
        </authorList>
    </citation>
    <scope>NUCLEOTIDE SEQUENCE [LARGE SCALE GENOMIC DNA]</scope>
</reference>
<name>A0A3B5K7P7_TAKRU</name>
<proteinExistence type="predicted"/>
<dbReference type="InterPro" id="IPR029170">
    <property type="entry name" value="FAM180"/>
</dbReference>
<organism evidence="1 2">
    <name type="scientific">Takifugu rubripes</name>
    <name type="common">Japanese pufferfish</name>
    <name type="synonym">Fugu rubripes</name>
    <dbReference type="NCBI Taxonomy" id="31033"/>
    <lineage>
        <taxon>Eukaryota</taxon>
        <taxon>Metazoa</taxon>
        <taxon>Chordata</taxon>
        <taxon>Craniata</taxon>
        <taxon>Vertebrata</taxon>
        <taxon>Euteleostomi</taxon>
        <taxon>Actinopterygii</taxon>
        <taxon>Neopterygii</taxon>
        <taxon>Teleostei</taxon>
        <taxon>Neoteleostei</taxon>
        <taxon>Acanthomorphata</taxon>
        <taxon>Eupercaria</taxon>
        <taxon>Tetraodontiformes</taxon>
        <taxon>Tetradontoidea</taxon>
        <taxon>Tetraodontidae</taxon>
        <taxon>Takifugu</taxon>
    </lineage>
</organism>
<keyword evidence="2" id="KW-1185">Reference proteome</keyword>
<dbReference type="PANTHER" id="PTHR34034">
    <property type="entry name" value="PROTEIN FAM180A-RELATED"/>
    <property type="match status" value="1"/>
</dbReference>
<evidence type="ECO:0000313" key="1">
    <source>
        <dbReference type="Ensembl" id="ENSTRUP00000051935.2"/>
    </source>
</evidence>
<dbReference type="Proteomes" id="UP000005226">
    <property type="component" value="Chromosome 9"/>
</dbReference>
<dbReference type="PANTHER" id="PTHR34034:SF2">
    <property type="entry name" value="PROTEIN FAM180A"/>
    <property type="match status" value="1"/>
</dbReference>
<dbReference type="Ensembl" id="ENSTRUT00000056000.2">
    <property type="protein sequence ID" value="ENSTRUP00000051935.2"/>
    <property type="gene ID" value="ENSTRUG00000023761.2"/>
</dbReference>